<reference evidence="12" key="1">
    <citation type="submission" date="2015-07" db="EMBL/GenBank/DDBJ databases">
        <authorList>
            <person name="Rodrigo-Torres Lidia"/>
            <person name="Arahal R.David."/>
        </authorList>
    </citation>
    <scope>NUCLEOTIDE SEQUENCE [LARGE SCALE GENOMIC DNA]</scope>
    <source>
        <strain evidence="12">CECT 5096</strain>
    </source>
</reference>
<evidence type="ECO:0000256" key="5">
    <source>
        <dbReference type="ARBA" id="ARBA00022692"/>
    </source>
</evidence>
<keyword evidence="12" id="KW-1185">Reference proteome</keyword>
<feature type="transmembrane region" description="Helical" evidence="9">
    <location>
        <begin position="49"/>
        <end position="68"/>
    </location>
</feature>
<name>A0A0M6ZAQ8_9HYPH</name>
<feature type="transmembrane region" description="Helical" evidence="9">
    <location>
        <begin position="148"/>
        <end position="170"/>
    </location>
</feature>
<proteinExistence type="inferred from homology"/>
<evidence type="ECO:0000313" key="11">
    <source>
        <dbReference type="EMBL" id="CTQ64862.1"/>
    </source>
</evidence>
<sequence length="183" mass="20709">MKMVLKTSDWIAGIEAFLLKILVAAVLMLMILNVASRAVNWSLYWVDELAINLMVVFAFVGSSLMFAQRRNFSVTLLSDAVSESLRRQMSIAVQCVNLGFALFLAYATWVWFDPVTMARSGFNLQIFFESTYNSVYQEVTNTIGVRRLWFFLVMPLFAFTLTIHSTACLLRDLHGTPATGTPR</sequence>
<dbReference type="RefSeq" id="WP_055116500.1">
    <property type="nucleotide sequence ID" value="NZ_CXWA01000003.1"/>
</dbReference>
<feature type="transmembrane region" description="Helical" evidence="9">
    <location>
        <begin position="12"/>
        <end position="34"/>
    </location>
</feature>
<keyword evidence="6 9" id="KW-1133">Transmembrane helix</keyword>
<dbReference type="GO" id="GO:0015740">
    <property type="term" value="P:C4-dicarboxylate transport"/>
    <property type="evidence" value="ECO:0007669"/>
    <property type="project" value="TreeGrafter"/>
</dbReference>
<dbReference type="InterPro" id="IPR007387">
    <property type="entry name" value="TRAP_DctQ"/>
</dbReference>
<protein>
    <recommendedName>
        <fullName evidence="9">TRAP transporter small permease protein</fullName>
    </recommendedName>
</protein>
<dbReference type="Pfam" id="PF04290">
    <property type="entry name" value="DctQ"/>
    <property type="match status" value="1"/>
</dbReference>
<keyword evidence="7 9" id="KW-0472">Membrane</keyword>
<comment type="subunit">
    <text evidence="9">The complex comprises the extracytoplasmic solute receptor protein and the two transmembrane proteins.</text>
</comment>
<dbReference type="InterPro" id="IPR055348">
    <property type="entry name" value="DctQ"/>
</dbReference>
<evidence type="ECO:0000256" key="9">
    <source>
        <dbReference type="RuleBase" id="RU369079"/>
    </source>
</evidence>
<keyword evidence="5 9" id="KW-0812">Transmembrane</keyword>
<keyword evidence="3" id="KW-1003">Cell membrane</keyword>
<feature type="domain" description="Tripartite ATP-independent periplasmic transporters DctQ component" evidence="10">
    <location>
        <begin position="27"/>
        <end position="173"/>
    </location>
</feature>
<accession>A0A0M6ZAQ8</accession>
<evidence type="ECO:0000259" key="10">
    <source>
        <dbReference type="Pfam" id="PF04290"/>
    </source>
</evidence>
<comment type="subcellular location">
    <subcellularLocation>
        <location evidence="1 9">Cell inner membrane</location>
        <topology evidence="1 9">Multi-pass membrane protein</topology>
    </subcellularLocation>
</comment>
<dbReference type="EMBL" id="CXWC01000001">
    <property type="protein sequence ID" value="CTQ64862.1"/>
    <property type="molecule type" value="Genomic_DNA"/>
</dbReference>
<evidence type="ECO:0000256" key="8">
    <source>
        <dbReference type="ARBA" id="ARBA00038436"/>
    </source>
</evidence>
<evidence type="ECO:0000256" key="4">
    <source>
        <dbReference type="ARBA" id="ARBA00022519"/>
    </source>
</evidence>
<dbReference type="GeneID" id="97668003"/>
<evidence type="ECO:0000256" key="6">
    <source>
        <dbReference type="ARBA" id="ARBA00022989"/>
    </source>
</evidence>
<dbReference type="PANTHER" id="PTHR35011">
    <property type="entry name" value="2,3-DIKETO-L-GULONATE TRAP TRANSPORTER SMALL PERMEASE PROTEIN YIAM"/>
    <property type="match status" value="1"/>
</dbReference>
<evidence type="ECO:0000256" key="7">
    <source>
        <dbReference type="ARBA" id="ARBA00023136"/>
    </source>
</evidence>
<keyword evidence="2 9" id="KW-0813">Transport</keyword>
<dbReference type="Proteomes" id="UP000049983">
    <property type="component" value="Unassembled WGS sequence"/>
</dbReference>
<evidence type="ECO:0000313" key="12">
    <source>
        <dbReference type="Proteomes" id="UP000049983"/>
    </source>
</evidence>
<gene>
    <name evidence="11" type="ORF">LA5096_00551</name>
</gene>
<evidence type="ECO:0000256" key="1">
    <source>
        <dbReference type="ARBA" id="ARBA00004429"/>
    </source>
</evidence>
<comment type="function">
    <text evidence="9">Part of the tripartite ATP-independent periplasmic (TRAP) transport system.</text>
</comment>
<comment type="similarity">
    <text evidence="8 9">Belongs to the TRAP transporter small permease family.</text>
</comment>
<evidence type="ECO:0000256" key="2">
    <source>
        <dbReference type="ARBA" id="ARBA00022448"/>
    </source>
</evidence>
<dbReference type="GO" id="GO:0005886">
    <property type="term" value="C:plasma membrane"/>
    <property type="evidence" value="ECO:0007669"/>
    <property type="project" value="UniProtKB-SubCell"/>
</dbReference>
<dbReference type="STRING" id="311410.LA5095_03184"/>
<dbReference type="GO" id="GO:0022857">
    <property type="term" value="F:transmembrane transporter activity"/>
    <property type="evidence" value="ECO:0007669"/>
    <property type="project" value="UniProtKB-UniRule"/>
</dbReference>
<evidence type="ECO:0000256" key="3">
    <source>
        <dbReference type="ARBA" id="ARBA00022475"/>
    </source>
</evidence>
<dbReference type="AlphaFoldDB" id="A0A0M6ZAQ8"/>
<feature type="transmembrane region" description="Helical" evidence="9">
    <location>
        <begin position="89"/>
        <end position="112"/>
    </location>
</feature>
<dbReference type="PANTHER" id="PTHR35011:SF2">
    <property type="entry name" value="2,3-DIKETO-L-GULONATE TRAP TRANSPORTER SMALL PERMEASE PROTEIN YIAM"/>
    <property type="match status" value="1"/>
</dbReference>
<organism evidence="11 12">
    <name type="scientific">Roseibium album</name>
    <dbReference type="NCBI Taxonomy" id="311410"/>
    <lineage>
        <taxon>Bacteria</taxon>
        <taxon>Pseudomonadati</taxon>
        <taxon>Pseudomonadota</taxon>
        <taxon>Alphaproteobacteria</taxon>
        <taxon>Hyphomicrobiales</taxon>
        <taxon>Stappiaceae</taxon>
        <taxon>Roseibium</taxon>
    </lineage>
</organism>
<keyword evidence="4 9" id="KW-0997">Cell inner membrane</keyword>